<dbReference type="Gene3D" id="3.30.70.980">
    <property type="match status" value="2"/>
</dbReference>
<dbReference type="Pfam" id="PF20772">
    <property type="entry name" value="TACO1_YebC_N"/>
    <property type="match status" value="1"/>
</dbReference>
<dbReference type="InterPro" id="IPR026564">
    <property type="entry name" value="Transcrip_reg_TACO1-like_dom3"/>
</dbReference>
<dbReference type="PANTHER" id="PTHR12532">
    <property type="entry name" value="TRANSLATIONAL ACTIVATOR OF CYTOCHROME C OXIDASE 1"/>
    <property type="match status" value="1"/>
</dbReference>
<gene>
    <name evidence="8" type="ORF">D4A47_10705</name>
</gene>
<sequence>MSGHSKWANIKRKKEKTDGARAKIFTKIGREITVAAREGGADPANNSKLATLIAKAKANNVPNDNIERLLKKAGDSKEDYEEITYEGYGPSGVAVIVETLTDNRNRTAGDLRHYFDKCGGNLGQNGSVSFLFEKKGVIVIDNEEGKYDEEKVMDDCFECGAADYDYSSDDVIEIYTEPNDVAKVAGALEQMGYTYDSAEVEYIPMTKVKIDDEELAQKMEKLLDMFDDNDDVQNVYHNWDQPEEPDED</sequence>
<dbReference type="PANTHER" id="PTHR12532:SF0">
    <property type="entry name" value="TRANSLATIONAL ACTIVATOR OF CYTOCHROME C OXIDASE 1"/>
    <property type="match status" value="1"/>
</dbReference>
<dbReference type="HAMAP" id="MF_00693">
    <property type="entry name" value="Transcrip_reg_TACO1"/>
    <property type="match status" value="1"/>
</dbReference>
<keyword evidence="3 5" id="KW-0238">DNA-binding</keyword>
<feature type="domain" description="TACO1/YebC-like second and third" evidence="6">
    <location>
        <begin position="80"/>
        <end position="239"/>
    </location>
</feature>
<evidence type="ECO:0000256" key="1">
    <source>
        <dbReference type="ARBA" id="ARBA00008724"/>
    </source>
</evidence>
<evidence type="ECO:0000313" key="9">
    <source>
        <dbReference type="Proteomes" id="UP000276301"/>
    </source>
</evidence>
<name>A0A498CTH4_9FIRM</name>
<comment type="subcellular location">
    <subcellularLocation>
        <location evidence="5">Cytoplasm</location>
    </subcellularLocation>
</comment>
<proteinExistence type="inferred from homology"/>
<evidence type="ECO:0000259" key="7">
    <source>
        <dbReference type="Pfam" id="PF20772"/>
    </source>
</evidence>
<dbReference type="GO" id="GO:0006355">
    <property type="term" value="P:regulation of DNA-templated transcription"/>
    <property type="evidence" value="ECO:0007669"/>
    <property type="project" value="UniProtKB-UniRule"/>
</dbReference>
<accession>A0A498CTH4</accession>
<dbReference type="InterPro" id="IPR029072">
    <property type="entry name" value="YebC-like"/>
</dbReference>
<organism evidence="8 9">
    <name type="scientific">Anaerotruncus massiliensis</name>
    <name type="common">ex Liu et al. 2021</name>
    <dbReference type="NCBI Taxonomy" id="2321404"/>
    <lineage>
        <taxon>Bacteria</taxon>
        <taxon>Bacillati</taxon>
        <taxon>Bacillota</taxon>
        <taxon>Clostridia</taxon>
        <taxon>Eubacteriales</taxon>
        <taxon>Oscillospiraceae</taxon>
        <taxon>Anaerotruncus</taxon>
    </lineage>
</organism>
<dbReference type="InterPro" id="IPR002876">
    <property type="entry name" value="Transcrip_reg_TACO1-like"/>
</dbReference>
<dbReference type="NCBIfam" id="NF009044">
    <property type="entry name" value="PRK12378.1"/>
    <property type="match status" value="1"/>
</dbReference>
<evidence type="ECO:0000256" key="2">
    <source>
        <dbReference type="ARBA" id="ARBA00023015"/>
    </source>
</evidence>
<comment type="similarity">
    <text evidence="1 5">Belongs to the TACO1 family.</text>
</comment>
<comment type="caution">
    <text evidence="8">The sequence shown here is derived from an EMBL/GenBank/DDBJ whole genome shotgun (WGS) entry which is preliminary data.</text>
</comment>
<dbReference type="SUPFAM" id="SSF75625">
    <property type="entry name" value="YebC-like"/>
    <property type="match status" value="1"/>
</dbReference>
<dbReference type="GO" id="GO:0003677">
    <property type="term" value="F:DNA binding"/>
    <property type="evidence" value="ECO:0007669"/>
    <property type="project" value="UniProtKB-UniRule"/>
</dbReference>
<keyword evidence="4 5" id="KW-0804">Transcription</keyword>
<dbReference type="NCBIfam" id="NF001030">
    <property type="entry name" value="PRK00110.1"/>
    <property type="match status" value="1"/>
</dbReference>
<dbReference type="InterPro" id="IPR017856">
    <property type="entry name" value="Integrase-like_N"/>
</dbReference>
<dbReference type="AlphaFoldDB" id="A0A498CTH4"/>
<evidence type="ECO:0000256" key="4">
    <source>
        <dbReference type="ARBA" id="ARBA00023163"/>
    </source>
</evidence>
<feature type="domain" description="TACO1/YebC-like N-terminal" evidence="7">
    <location>
        <begin position="5"/>
        <end position="73"/>
    </location>
</feature>
<dbReference type="Proteomes" id="UP000276301">
    <property type="component" value="Unassembled WGS sequence"/>
</dbReference>
<dbReference type="FunFam" id="1.10.10.200:FF:000002">
    <property type="entry name" value="Probable transcriptional regulatory protein CLM62_37755"/>
    <property type="match status" value="1"/>
</dbReference>
<evidence type="ECO:0000256" key="5">
    <source>
        <dbReference type="HAMAP-Rule" id="MF_00693"/>
    </source>
</evidence>
<keyword evidence="9" id="KW-1185">Reference proteome</keyword>
<reference evidence="8 9" key="1">
    <citation type="submission" date="2018-10" db="EMBL/GenBank/DDBJ databases">
        <title>Anaerotruncus faecis sp. nov., isolated from human feces.</title>
        <authorList>
            <person name="Wang Y.-J."/>
        </authorList>
    </citation>
    <scope>NUCLEOTIDE SEQUENCE [LARGE SCALE GENOMIC DNA]</scope>
    <source>
        <strain evidence="8 9">22A2-44</strain>
    </source>
</reference>
<dbReference type="InterPro" id="IPR049083">
    <property type="entry name" value="TACO1_YebC_N"/>
</dbReference>
<dbReference type="RefSeq" id="WP_101549376.1">
    <property type="nucleotide sequence ID" value="NZ_DBFBJK010000196.1"/>
</dbReference>
<dbReference type="EMBL" id="RCHT01000022">
    <property type="protein sequence ID" value="RLL09135.1"/>
    <property type="molecule type" value="Genomic_DNA"/>
</dbReference>
<keyword evidence="2 5" id="KW-0805">Transcription regulation</keyword>
<evidence type="ECO:0000259" key="6">
    <source>
        <dbReference type="Pfam" id="PF01709"/>
    </source>
</evidence>
<dbReference type="Pfam" id="PF01709">
    <property type="entry name" value="Transcrip_reg"/>
    <property type="match status" value="1"/>
</dbReference>
<dbReference type="GO" id="GO:0005829">
    <property type="term" value="C:cytosol"/>
    <property type="evidence" value="ECO:0007669"/>
    <property type="project" value="TreeGrafter"/>
</dbReference>
<keyword evidence="5" id="KW-0963">Cytoplasm</keyword>
<dbReference type="NCBIfam" id="TIGR01033">
    <property type="entry name" value="YebC/PmpR family DNA-binding transcriptional regulator"/>
    <property type="match status" value="1"/>
</dbReference>
<dbReference type="InterPro" id="IPR048300">
    <property type="entry name" value="TACO1_YebC-like_2nd/3rd_dom"/>
</dbReference>
<protein>
    <recommendedName>
        <fullName evidence="5">Probable transcriptional regulatory protein D4A47_10705</fullName>
    </recommendedName>
</protein>
<dbReference type="Gene3D" id="1.10.10.200">
    <property type="match status" value="1"/>
</dbReference>
<evidence type="ECO:0000313" key="8">
    <source>
        <dbReference type="EMBL" id="RLL09135.1"/>
    </source>
</evidence>
<evidence type="ECO:0000256" key="3">
    <source>
        <dbReference type="ARBA" id="ARBA00023125"/>
    </source>
</evidence>